<keyword evidence="2" id="KW-1185">Reference proteome</keyword>
<gene>
    <name evidence="1" type="ORF">STAS_27104</name>
</gene>
<comment type="caution">
    <text evidence="1">The sequence shown here is derived from an EMBL/GenBank/DDBJ whole genome shotgun (WGS) entry which is preliminary data.</text>
</comment>
<reference evidence="2" key="1">
    <citation type="journal article" date="2019" name="Curr. Biol.">
        <title>Genome Sequence of Striga asiatica Provides Insight into the Evolution of Plant Parasitism.</title>
        <authorList>
            <person name="Yoshida S."/>
            <person name="Kim S."/>
            <person name="Wafula E.K."/>
            <person name="Tanskanen J."/>
            <person name="Kim Y.M."/>
            <person name="Honaas L."/>
            <person name="Yang Z."/>
            <person name="Spallek T."/>
            <person name="Conn C.E."/>
            <person name="Ichihashi Y."/>
            <person name="Cheong K."/>
            <person name="Cui S."/>
            <person name="Der J.P."/>
            <person name="Gundlach H."/>
            <person name="Jiao Y."/>
            <person name="Hori C."/>
            <person name="Ishida J.K."/>
            <person name="Kasahara H."/>
            <person name="Kiba T."/>
            <person name="Kim M.S."/>
            <person name="Koo N."/>
            <person name="Laohavisit A."/>
            <person name="Lee Y.H."/>
            <person name="Lumba S."/>
            <person name="McCourt P."/>
            <person name="Mortimer J.C."/>
            <person name="Mutuku J.M."/>
            <person name="Nomura T."/>
            <person name="Sasaki-Sekimoto Y."/>
            <person name="Seto Y."/>
            <person name="Wang Y."/>
            <person name="Wakatake T."/>
            <person name="Sakakibara H."/>
            <person name="Demura T."/>
            <person name="Yamaguchi S."/>
            <person name="Yoneyama K."/>
            <person name="Manabe R.I."/>
            <person name="Nelson D.C."/>
            <person name="Schulman A.H."/>
            <person name="Timko M.P."/>
            <person name="dePamphilis C.W."/>
            <person name="Choi D."/>
            <person name="Shirasu K."/>
        </authorList>
    </citation>
    <scope>NUCLEOTIDE SEQUENCE [LARGE SCALE GENOMIC DNA]</scope>
    <source>
        <strain evidence="2">cv. UVA1</strain>
    </source>
</reference>
<dbReference type="AlphaFoldDB" id="A0A5A7QX34"/>
<proteinExistence type="predicted"/>
<dbReference type="OrthoDB" id="914080at2759"/>
<dbReference type="EMBL" id="BKCP01008848">
    <property type="protein sequence ID" value="GER49840.1"/>
    <property type="molecule type" value="Genomic_DNA"/>
</dbReference>
<organism evidence="1 2">
    <name type="scientific">Striga asiatica</name>
    <name type="common">Asiatic witchweed</name>
    <name type="synonym">Buchnera asiatica</name>
    <dbReference type="NCBI Taxonomy" id="4170"/>
    <lineage>
        <taxon>Eukaryota</taxon>
        <taxon>Viridiplantae</taxon>
        <taxon>Streptophyta</taxon>
        <taxon>Embryophyta</taxon>
        <taxon>Tracheophyta</taxon>
        <taxon>Spermatophyta</taxon>
        <taxon>Magnoliopsida</taxon>
        <taxon>eudicotyledons</taxon>
        <taxon>Gunneridae</taxon>
        <taxon>Pentapetalae</taxon>
        <taxon>asterids</taxon>
        <taxon>lamiids</taxon>
        <taxon>Lamiales</taxon>
        <taxon>Orobanchaceae</taxon>
        <taxon>Buchnereae</taxon>
        <taxon>Striga</taxon>
    </lineage>
</organism>
<dbReference type="GO" id="GO:0016301">
    <property type="term" value="F:kinase activity"/>
    <property type="evidence" value="ECO:0007669"/>
    <property type="project" value="UniProtKB-KW"/>
</dbReference>
<sequence>MGWKVRKEGDNGEAPEDCSSSSELFTIRFHHSGMKEVFGFHCSKGGINDCSDLMVLENDSDVLNMVNFLDVNRMLGSPREFTKQIDGANVLVEVGRREFGQQTAAESIETKKPLLISAGQGSAPALWTPAAEIRDTSLCLPLIEVGRSLRLRSRELDGVRKESPSKCDFYVGLRNLLRGRSDSEVGNSTDVREMKSYPSKIKLGLDDRHHILRHSGESQGWYLKDIQTDIGPDFEVRYDGVGPRF</sequence>
<keyword evidence="1" id="KW-0808">Transferase</keyword>
<evidence type="ECO:0000313" key="2">
    <source>
        <dbReference type="Proteomes" id="UP000325081"/>
    </source>
</evidence>
<name>A0A5A7QX34_STRAF</name>
<protein>
    <submittedName>
        <fullName evidence="1">Uridylate kinase</fullName>
    </submittedName>
</protein>
<dbReference type="Proteomes" id="UP000325081">
    <property type="component" value="Unassembled WGS sequence"/>
</dbReference>
<keyword evidence="1" id="KW-0418">Kinase</keyword>
<evidence type="ECO:0000313" key="1">
    <source>
        <dbReference type="EMBL" id="GER49840.1"/>
    </source>
</evidence>
<accession>A0A5A7QX34</accession>